<dbReference type="AlphaFoldDB" id="A0A381N1C8"/>
<keyword evidence="1" id="KW-0812">Transmembrane</keyword>
<feature type="transmembrane region" description="Helical" evidence="1">
    <location>
        <begin position="53"/>
        <end position="79"/>
    </location>
</feature>
<proteinExistence type="predicted"/>
<name>A0A381N1C8_9ZZZZ</name>
<accession>A0A381N1C8</accession>
<keyword evidence="1" id="KW-0472">Membrane</keyword>
<protein>
    <submittedName>
        <fullName evidence="2">Uncharacterized protein</fullName>
    </submittedName>
</protein>
<dbReference type="EMBL" id="UINC01000066">
    <property type="protein sequence ID" value="SUZ48381.1"/>
    <property type="molecule type" value="Genomic_DNA"/>
</dbReference>
<gene>
    <name evidence="2" type="ORF">METZ01_LOCUS1235</name>
</gene>
<evidence type="ECO:0000256" key="1">
    <source>
        <dbReference type="SAM" id="Phobius"/>
    </source>
</evidence>
<reference evidence="2" key="1">
    <citation type="submission" date="2018-05" db="EMBL/GenBank/DDBJ databases">
        <authorList>
            <person name="Lanie J.A."/>
            <person name="Ng W.-L."/>
            <person name="Kazmierczak K.M."/>
            <person name="Andrzejewski T.M."/>
            <person name="Davidsen T.M."/>
            <person name="Wayne K.J."/>
            <person name="Tettelin H."/>
            <person name="Glass J.I."/>
            <person name="Rusch D."/>
            <person name="Podicherti R."/>
            <person name="Tsui H.-C.T."/>
            <person name="Winkler M.E."/>
        </authorList>
    </citation>
    <scope>NUCLEOTIDE SEQUENCE</scope>
</reference>
<sequence>MDRTLYQDDTEGSGPLKCRASFFSIKVLMPAHLDISGWSRCDSIRVKCWNASIFGPLFLIFVYPVFFTSVVLANLLYFVTD</sequence>
<evidence type="ECO:0000313" key="2">
    <source>
        <dbReference type="EMBL" id="SUZ48381.1"/>
    </source>
</evidence>
<keyword evidence="1" id="KW-1133">Transmembrane helix</keyword>
<organism evidence="2">
    <name type="scientific">marine metagenome</name>
    <dbReference type="NCBI Taxonomy" id="408172"/>
    <lineage>
        <taxon>unclassified sequences</taxon>
        <taxon>metagenomes</taxon>
        <taxon>ecological metagenomes</taxon>
    </lineage>
</organism>